<reference evidence="1 2" key="1">
    <citation type="submission" date="2019-02" db="EMBL/GenBank/DDBJ databases">
        <authorList>
            <consortium name="Pathogen Informatics"/>
        </authorList>
    </citation>
    <scope>NUCLEOTIDE SEQUENCE [LARGE SCALE GENOMIC DNA]</scope>
    <source>
        <strain evidence="1 2">3012STDY6944375</strain>
    </source>
</reference>
<name>A0A4U8W7H3_9FLAO</name>
<gene>
    <name evidence="1" type="ORF">NCTC12078_00130</name>
</gene>
<proteinExistence type="predicted"/>
<dbReference type="AlphaFoldDB" id="A0A4U8W7H3"/>
<dbReference type="Proteomes" id="UP000290013">
    <property type="component" value="Chromosome"/>
</dbReference>
<evidence type="ECO:0000313" key="2">
    <source>
        <dbReference type="Proteomes" id="UP000290013"/>
    </source>
</evidence>
<dbReference type="EMBL" id="LR215974">
    <property type="protein sequence ID" value="VFB02157.1"/>
    <property type="molecule type" value="Genomic_DNA"/>
</dbReference>
<organism evidence="1 2">
    <name type="scientific">Chryseobacterium taihuense</name>
    <dbReference type="NCBI Taxonomy" id="1141221"/>
    <lineage>
        <taxon>Bacteria</taxon>
        <taxon>Pseudomonadati</taxon>
        <taxon>Bacteroidota</taxon>
        <taxon>Flavobacteriia</taxon>
        <taxon>Flavobacteriales</taxon>
        <taxon>Weeksellaceae</taxon>
        <taxon>Chryseobacterium group</taxon>
        <taxon>Chryseobacterium</taxon>
    </lineage>
</organism>
<accession>A0A4U8W7H3</accession>
<dbReference type="KEGG" id="ctai:NCTC12078_00130"/>
<sequence length="46" mass="5253">MFYQINGSIFDTVKPNESIINFCNHLFEGDCFVFTDGGLALIERHV</sequence>
<evidence type="ECO:0000313" key="1">
    <source>
        <dbReference type="EMBL" id="VFB02157.1"/>
    </source>
</evidence>
<protein>
    <submittedName>
        <fullName evidence="1">Uncharacterized protein</fullName>
    </submittedName>
</protein>